<dbReference type="RefSeq" id="XP_039628706.1">
    <property type="nucleotide sequence ID" value="XM_039772772.1"/>
</dbReference>
<feature type="non-terminal residue" evidence="2">
    <location>
        <position position="1"/>
    </location>
</feature>
<dbReference type="PANTHER" id="PTHR31516:SF17">
    <property type="entry name" value="STABILIZER OF AXONEMAL MICROTUBULES 2"/>
    <property type="match status" value="1"/>
</dbReference>
<dbReference type="GO" id="GO:0036126">
    <property type="term" value="C:sperm flagellum"/>
    <property type="evidence" value="ECO:0007669"/>
    <property type="project" value="TreeGrafter"/>
</dbReference>
<dbReference type="Pfam" id="PF05217">
    <property type="entry name" value="SAXO1-2"/>
    <property type="match status" value="1"/>
</dbReference>
<evidence type="ECO:0000256" key="1">
    <source>
        <dbReference type="ARBA" id="ARBA00008738"/>
    </source>
</evidence>
<sequence>MKRKCICEICTCGRHRCPHQPTGLYEKNNQPCTISEYTEKYPEYKGALPPRTLKPKQEYQANKGRMDGVTTFKSDYIPYEVTRRPMQLQEEYRPGSGHIDLDTTYKMDFNPHKVQPFVATRPKERRHVADGKLEGLPTYKDDYRPWEVSKRELVKPDHAYQPSSSKFGNSTTFQDDFAPKGLVPRETFKPMSIARVSDAPFDGVTSHRLSYIPHQLEPKFVIPKEEYKPNDNPFEDLTIHRRDFRGIPGELSKSFKPENTQVTSDARFSGSTEFRDRFQQWPVALPQVRKMAEYMVPQGHMDMNTTSHLDFTEHKVQPFAAIRPLTRERRSSAPFQGSTTMKEDFKAWEARRREVLKNQEEIQKPVGKFDDMTTFKAHYIPHEINVSKTFKPQNLVLKSSGPFYDGTLYRTEFTPKKLDVCPASFQDPPGYTFHESDKRGHKYFRKLSSPTGNKLTNGALVSEVAVM</sequence>
<dbReference type="GO" id="GO:0005879">
    <property type="term" value="C:axonemal microtubule"/>
    <property type="evidence" value="ECO:0007669"/>
    <property type="project" value="TreeGrafter"/>
</dbReference>
<accession>A0A8X8BZ88</accession>
<dbReference type="Proteomes" id="UP000886611">
    <property type="component" value="Unassembled WGS sequence"/>
</dbReference>
<organism evidence="2 3">
    <name type="scientific">Polypterus senegalus</name>
    <name type="common">Senegal bichir</name>
    <dbReference type="NCBI Taxonomy" id="55291"/>
    <lineage>
        <taxon>Eukaryota</taxon>
        <taxon>Metazoa</taxon>
        <taxon>Chordata</taxon>
        <taxon>Craniata</taxon>
        <taxon>Vertebrata</taxon>
        <taxon>Euteleostomi</taxon>
        <taxon>Actinopterygii</taxon>
        <taxon>Polypteriformes</taxon>
        <taxon>Polypteridae</taxon>
        <taxon>Polypterus</taxon>
    </lineage>
</organism>
<comment type="similarity">
    <text evidence="1">Belongs to the FAM154 family.</text>
</comment>
<name>A0A8X8BZ88_POLSE</name>
<reference evidence="2 3" key="1">
    <citation type="journal article" date="2021" name="Cell">
        <title>Tracing the genetic footprints of vertebrate landing in non-teleost ray-finned fishes.</title>
        <authorList>
            <person name="Bi X."/>
            <person name="Wang K."/>
            <person name="Yang L."/>
            <person name="Pan H."/>
            <person name="Jiang H."/>
            <person name="Wei Q."/>
            <person name="Fang M."/>
            <person name="Yu H."/>
            <person name="Zhu C."/>
            <person name="Cai Y."/>
            <person name="He Y."/>
            <person name="Gan X."/>
            <person name="Zeng H."/>
            <person name="Yu D."/>
            <person name="Zhu Y."/>
            <person name="Jiang H."/>
            <person name="Qiu Q."/>
            <person name="Yang H."/>
            <person name="Zhang Y.E."/>
            <person name="Wang W."/>
            <person name="Zhu M."/>
            <person name="He S."/>
            <person name="Zhang G."/>
        </authorList>
    </citation>
    <scope>NUCLEOTIDE SEQUENCE [LARGE SCALE GENOMIC DNA]</scope>
    <source>
        <strain evidence="2">Bchr_013</strain>
    </source>
</reference>
<evidence type="ECO:0000313" key="3">
    <source>
        <dbReference type="Proteomes" id="UP000886611"/>
    </source>
</evidence>
<dbReference type="InterPro" id="IPR033336">
    <property type="entry name" value="SAXO1/2"/>
</dbReference>
<dbReference type="GeneID" id="120541284"/>
<feature type="non-terminal residue" evidence="2">
    <location>
        <position position="467"/>
    </location>
</feature>
<gene>
    <name evidence="2" type="primary">Saxo2</name>
    <name evidence="2" type="ORF">GTO96_0005947</name>
</gene>
<dbReference type="GO" id="GO:0005814">
    <property type="term" value="C:centriole"/>
    <property type="evidence" value="ECO:0007669"/>
    <property type="project" value="TreeGrafter"/>
</dbReference>
<proteinExistence type="inferred from homology"/>
<dbReference type="EMBL" id="JAATIS010000094">
    <property type="protein sequence ID" value="KAG2471252.1"/>
    <property type="molecule type" value="Genomic_DNA"/>
</dbReference>
<protein>
    <submittedName>
        <fullName evidence="2">SAXO2 protein</fullName>
    </submittedName>
</protein>
<comment type="caution">
    <text evidence="2">The sequence shown here is derived from an EMBL/GenBank/DDBJ whole genome shotgun (WGS) entry which is preliminary data.</text>
</comment>
<keyword evidence="3" id="KW-1185">Reference proteome</keyword>
<evidence type="ECO:0000313" key="2">
    <source>
        <dbReference type="EMBL" id="KAG2471252.1"/>
    </source>
</evidence>
<dbReference type="GO" id="GO:0036064">
    <property type="term" value="C:ciliary basal body"/>
    <property type="evidence" value="ECO:0007669"/>
    <property type="project" value="TreeGrafter"/>
</dbReference>
<dbReference type="GO" id="GO:0008017">
    <property type="term" value="F:microtubule binding"/>
    <property type="evidence" value="ECO:0007669"/>
    <property type="project" value="InterPro"/>
</dbReference>
<dbReference type="OrthoDB" id="365640at2759"/>
<dbReference type="AlphaFoldDB" id="A0A8X8BZ88"/>
<dbReference type="PANTHER" id="PTHR31516">
    <property type="entry name" value="STABILIZER OF AXONEMAL MICROTUBULES 2"/>
    <property type="match status" value="1"/>
</dbReference>